<keyword evidence="3" id="KW-1185">Reference proteome</keyword>
<evidence type="ECO:0000313" key="3">
    <source>
        <dbReference type="Proteomes" id="UP000602510"/>
    </source>
</evidence>
<reference evidence="1" key="1">
    <citation type="submission" date="2020-04" db="EMBL/GenBank/DDBJ databases">
        <title>Hybrid Assembly of Korean Phytophthora infestans isolates.</title>
        <authorList>
            <person name="Prokchorchik M."/>
            <person name="Lee Y."/>
            <person name="Seo J."/>
            <person name="Cho J.-H."/>
            <person name="Park Y.-E."/>
            <person name="Jang D.-C."/>
            <person name="Im J.-S."/>
            <person name="Choi J.-G."/>
            <person name="Park H.-J."/>
            <person name="Lee G.-B."/>
            <person name="Lee Y.-G."/>
            <person name="Hong S.-Y."/>
            <person name="Cho K."/>
            <person name="Sohn K.H."/>
        </authorList>
    </citation>
    <scope>NUCLEOTIDE SEQUENCE</scope>
    <source>
        <strain evidence="1">KR_1_A1</strain>
        <strain evidence="2">KR_2_A2</strain>
    </source>
</reference>
<sequence>MLHCPSRGVAGASTATFDSSLVYSPVRPTLRYQQILSQSSVLLVGVVGTNATQTNSSAQDYAASTCQSSELKKVCMGISFGGDGKGMLYEGEA</sequence>
<name>A0A833T8J0_PHYIN</name>
<dbReference type="AlphaFoldDB" id="A0A833T8J0"/>
<protein>
    <submittedName>
        <fullName evidence="1">Uncharacterized protein</fullName>
    </submittedName>
</protein>
<evidence type="ECO:0000313" key="1">
    <source>
        <dbReference type="EMBL" id="KAF4038654.1"/>
    </source>
</evidence>
<organism evidence="1 3">
    <name type="scientific">Phytophthora infestans</name>
    <name type="common">Potato late blight agent</name>
    <name type="synonym">Botrytis infestans</name>
    <dbReference type="NCBI Taxonomy" id="4787"/>
    <lineage>
        <taxon>Eukaryota</taxon>
        <taxon>Sar</taxon>
        <taxon>Stramenopiles</taxon>
        <taxon>Oomycota</taxon>
        <taxon>Peronosporomycetes</taxon>
        <taxon>Peronosporales</taxon>
        <taxon>Peronosporaceae</taxon>
        <taxon>Phytophthora</taxon>
    </lineage>
</organism>
<dbReference type="EMBL" id="WSZM01000190">
    <property type="protein sequence ID" value="KAF4038654.1"/>
    <property type="molecule type" value="Genomic_DNA"/>
</dbReference>
<gene>
    <name evidence="1" type="ORF">GN244_ATG09179</name>
    <name evidence="2" type="ORF">GN958_ATG08272</name>
</gene>
<evidence type="ECO:0000313" key="2">
    <source>
        <dbReference type="EMBL" id="KAF4142541.1"/>
    </source>
</evidence>
<comment type="caution">
    <text evidence="1">The sequence shown here is derived from an EMBL/GenBank/DDBJ whole genome shotgun (WGS) entry which is preliminary data.</text>
</comment>
<accession>A0A833T8J0</accession>
<dbReference type="EMBL" id="JAACNO010001182">
    <property type="protein sequence ID" value="KAF4142541.1"/>
    <property type="molecule type" value="Genomic_DNA"/>
</dbReference>
<dbReference type="Proteomes" id="UP000602510">
    <property type="component" value="Unassembled WGS sequence"/>
</dbReference>
<dbReference type="Proteomes" id="UP000704712">
    <property type="component" value="Unassembled WGS sequence"/>
</dbReference>
<proteinExistence type="predicted"/>